<evidence type="ECO:0000256" key="1">
    <source>
        <dbReference type="ARBA" id="ARBA00022490"/>
    </source>
</evidence>
<evidence type="ECO:0000259" key="8">
    <source>
        <dbReference type="Pfam" id="PF13742"/>
    </source>
</evidence>
<dbReference type="Pfam" id="PF02601">
    <property type="entry name" value="Exonuc_VII_L"/>
    <property type="match status" value="1"/>
</dbReference>
<keyword evidence="3 5" id="KW-0378">Hydrolase</keyword>
<dbReference type="AlphaFoldDB" id="A0A934TUV1"/>
<accession>A0A934TUV1</accession>
<dbReference type="GO" id="GO:0003676">
    <property type="term" value="F:nucleic acid binding"/>
    <property type="evidence" value="ECO:0007669"/>
    <property type="project" value="InterPro"/>
</dbReference>
<evidence type="ECO:0000313" key="10">
    <source>
        <dbReference type="Proteomes" id="UP000630528"/>
    </source>
</evidence>
<dbReference type="Pfam" id="PF13742">
    <property type="entry name" value="tRNA_anti_2"/>
    <property type="match status" value="1"/>
</dbReference>
<feature type="domain" description="OB-fold nucleic acid binding" evidence="8">
    <location>
        <begin position="33"/>
        <end position="124"/>
    </location>
</feature>
<evidence type="ECO:0000259" key="7">
    <source>
        <dbReference type="Pfam" id="PF02601"/>
    </source>
</evidence>
<keyword evidence="10" id="KW-1185">Reference proteome</keyword>
<reference evidence="9" key="2">
    <citation type="submission" date="2021-01" db="EMBL/GenBank/DDBJ databases">
        <authorList>
            <person name="Kang M."/>
        </authorList>
    </citation>
    <scope>NUCLEOTIDE SEQUENCE</scope>
    <source>
        <strain evidence="9">KACC 17527</strain>
    </source>
</reference>
<evidence type="ECO:0000256" key="2">
    <source>
        <dbReference type="ARBA" id="ARBA00022722"/>
    </source>
</evidence>
<keyword evidence="2 5" id="KW-0540">Nuclease</keyword>
<evidence type="ECO:0000256" key="6">
    <source>
        <dbReference type="RuleBase" id="RU004355"/>
    </source>
</evidence>
<keyword evidence="4 5" id="KW-0269">Exonuclease</keyword>
<dbReference type="HAMAP" id="MF_00378">
    <property type="entry name" value="Exonuc_7_L"/>
    <property type="match status" value="1"/>
</dbReference>
<dbReference type="CDD" id="cd04489">
    <property type="entry name" value="ExoVII_LU_OBF"/>
    <property type="match status" value="1"/>
</dbReference>
<dbReference type="GO" id="GO:0006308">
    <property type="term" value="P:DNA catabolic process"/>
    <property type="evidence" value="ECO:0007669"/>
    <property type="project" value="UniProtKB-UniRule"/>
</dbReference>
<dbReference type="EMBL" id="JAEPWM010000007">
    <property type="protein sequence ID" value="MBK6007899.1"/>
    <property type="molecule type" value="Genomic_DNA"/>
</dbReference>
<dbReference type="NCBIfam" id="TIGR00237">
    <property type="entry name" value="xseA"/>
    <property type="match status" value="1"/>
</dbReference>
<evidence type="ECO:0000256" key="5">
    <source>
        <dbReference type="HAMAP-Rule" id="MF_00378"/>
    </source>
</evidence>
<feature type="domain" description="Exonuclease VII large subunit C-terminal" evidence="7">
    <location>
        <begin position="148"/>
        <end position="441"/>
    </location>
</feature>
<comment type="caution">
    <text evidence="9">The sequence shown here is derived from an EMBL/GenBank/DDBJ whole genome shotgun (WGS) entry which is preliminary data.</text>
</comment>
<protein>
    <recommendedName>
        <fullName evidence="5">Exodeoxyribonuclease 7 large subunit</fullName>
        <ecNumber evidence="5">3.1.11.6</ecNumber>
    </recommendedName>
    <alternativeName>
        <fullName evidence="5">Exodeoxyribonuclease VII large subunit</fullName>
        <shortName evidence="5">Exonuclease VII large subunit</shortName>
    </alternativeName>
</protein>
<keyword evidence="1 5" id="KW-0963">Cytoplasm</keyword>
<dbReference type="PANTHER" id="PTHR30008">
    <property type="entry name" value="EXODEOXYRIBONUCLEASE 7 LARGE SUBUNIT"/>
    <property type="match status" value="1"/>
</dbReference>
<name>A0A934TUV1_9BURK</name>
<gene>
    <name evidence="5 9" type="primary">xseA</name>
    <name evidence="9" type="ORF">JJB11_17505</name>
</gene>
<sequence length="452" mass="48541">MRAVDEFPSGLPGEAVDLLTDGVPAAGGRRVWAVGALCRAVADALETRFNPVAVRGEITGFSRAASGHCYFALKDPQGQVRCAMFRRSASLLDFAPRDGELVEVTGRLGVYEARGDLQLVVEGMRRAGQGALFEQFLRLKAKLEAEGLFDGARKRDLPLLPRGIGIVTSLGAAALHDVVTCLRRRAPHIPVVLAPAAVQGSGAPAELVSALRSLYRAAEAGQLDVILLVRGGGSIEDLWAFNDEQVARTIVASPVPLVSGVGHETDFTIADFCADLRAPTPTAAAELAAQPQETWLAALGMMQERLHEAALRRIDRASQRLDQAAAHLGRPSARTAQQHLRIERQAQRLRFAVAARLQRANDQLLAAGERVRASAAARIERSGRQCERLELRLKLLDPRLVLQRGYALLTDATSGHMITSVTQAHAGQALRAALADGEVDLQVRAPAAQNRP</sequence>
<dbReference type="GO" id="GO:0005737">
    <property type="term" value="C:cytoplasm"/>
    <property type="evidence" value="ECO:0007669"/>
    <property type="project" value="UniProtKB-SubCell"/>
</dbReference>
<reference evidence="9" key="1">
    <citation type="journal article" date="2012" name="J. Microbiol. Biotechnol.">
        <title>Ramlibacter ginsenosidimutans sp. nov., with ginsenoside-converting activity.</title>
        <authorList>
            <person name="Wang L."/>
            <person name="An D.S."/>
            <person name="Kim S.G."/>
            <person name="Jin F.X."/>
            <person name="Kim S.C."/>
            <person name="Lee S.T."/>
            <person name="Im W.T."/>
        </authorList>
    </citation>
    <scope>NUCLEOTIDE SEQUENCE</scope>
    <source>
        <strain evidence="9">KACC 17527</strain>
    </source>
</reference>
<comment type="similarity">
    <text evidence="5 6">Belongs to the XseA family.</text>
</comment>
<dbReference type="PANTHER" id="PTHR30008:SF0">
    <property type="entry name" value="EXODEOXYRIBONUCLEASE 7 LARGE SUBUNIT"/>
    <property type="match status" value="1"/>
</dbReference>
<evidence type="ECO:0000256" key="4">
    <source>
        <dbReference type="ARBA" id="ARBA00022839"/>
    </source>
</evidence>
<comment type="subcellular location">
    <subcellularLocation>
        <location evidence="5 6">Cytoplasm</location>
    </subcellularLocation>
</comment>
<dbReference type="InterPro" id="IPR003753">
    <property type="entry name" value="Exonuc_VII_L"/>
</dbReference>
<comment type="catalytic activity">
    <reaction evidence="5 6">
        <text>Exonucleolytic cleavage in either 5'- to 3'- or 3'- to 5'-direction to yield nucleoside 5'-phosphates.</text>
        <dbReference type="EC" id="3.1.11.6"/>
    </reaction>
</comment>
<dbReference type="GO" id="GO:0008855">
    <property type="term" value="F:exodeoxyribonuclease VII activity"/>
    <property type="evidence" value="ECO:0007669"/>
    <property type="project" value="UniProtKB-UniRule"/>
</dbReference>
<comment type="subunit">
    <text evidence="5">Heterooligomer composed of large and small subunits.</text>
</comment>
<dbReference type="EC" id="3.1.11.6" evidence="5"/>
<proteinExistence type="inferred from homology"/>
<evidence type="ECO:0000256" key="3">
    <source>
        <dbReference type="ARBA" id="ARBA00022801"/>
    </source>
</evidence>
<organism evidence="9 10">
    <name type="scientific">Ramlibacter ginsenosidimutans</name>
    <dbReference type="NCBI Taxonomy" id="502333"/>
    <lineage>
        <taxon>Bacteria</taxon>
        <taxon>Pseudomonadati</taxon>
        <taxon>Pseudomonadota</taxon>
        <taxon>Betaproteobacteria</taxon>
        <taxon>Burkholderiales</taxon>
        <taxon>Comamonadaceae</taxon>
        <taxon>Ramlibacter</taxon>
    </lineage>
</organism>
<dbReference type="GO" id="GO:0009318">
    <property type="term" value="C:exodeoxyribonuclease VII complex"/>
    <property type="evidence" value="ECO:0007669"/>
    <property type="project" value="UniProtKB-UniRule"/>
</dbReference>
<dbReference type="InterPro" id="IPR025824">
    <property type="entry name" value="OB-fold_nuc-bd_dom"/>
</dbReference>
<evidence type="ECO:0000313" key="9">
    <source>
        <dbReference type="EMBL" id="MBK6007899.1"/>
    </source>
</evidence>
<comment type="function">
    <text evidence="5">Bidirectionally degrades single-stranded DNA into large acid-insoluble oligonucleotides, which are then degraded further into small acid-soluble oligonucleotides.</text>
</comment>
<dbReference type="Proteomes" id="UP000630528">
    <property type="component" value="Unassembled WGS sequence"/>
</dbReference>
<dbReference type="InterPro" id="IPR020579">
    <property type="entry name" value="Exonuc_VII_lsu_C"/>
</dbReference>